<proteinExistence type="predicted"/>
<dbReference type="OrthoDB" id="1932457at2759"/>
<protein>
    <submittedName>
        <fullName evidence="1">Uncharacterized protein</fullName>
    </submittedName>
</protein>
<dbReference type="EMBL" id="JAAWWB010000008">
    <property type="protein sequence ID" value="KAG6777720.1"/>
    <property type="molecule type" value="Genomic_DNA"/>
</dbReference>
<dbReference type="Proteomes" id="UP000886885">
    <property type="component" value="Chromosome 4D"/>
</dbReference>
<evidence type="ECO:0000313" key="1">
    <source>
        <dbReference type="EMBL" id="KAG6777720.1"/>
    </source>
</evidence>
<sequence>MASSSRKIHNGFDYSCPLEGGEEDREWLQLGLGLGISRITTPPTTCRKQENNIIEKSKYTVPGSAVSSSSVHFQAHQQLGHSLGLELGLGIVGLNGGSGGVRWDKDVAPLSNYCHKSSLCQDNQGQEDHDYNLDLTARLSSPSWPLHMISSRSTGFLGWKMPVSNASHNCSSLLPPPPPLFSATTTITTRPHFAGLWFTLSSSINREGEALPQIPKAYIRVKDENVTVFMVKKYLVRKLGLSNEDEKSQHYMMPVCIAYAYSHAPGRHVLVKFTETIVGLEIEISCMGQKLMHAQTLKQVRDAIWLPGLVDSVNSTTFSLENSLINGSILHQLMSLQYYVPCDV</sequence>
<reference evidence="1" key="1">
    <citation type="journal article" date="2020" name="bioRxiv">
        <title>Hybrid origin of Populus tomentosa Carr. identified through genome sequencing and phylogenomic analysis.</title>
        <authorList>
            <person name="An X."/>
            <person name="Gao K."/>
            <person name="Chen Z."/>
            <person name="Li J."/>
            <person name="Yang X."/>
            <person name="Yang X."/>
            <person name="Zhou J."/>
            <person name="Guo T."/>
            <person name="Zhao T."/>
            <person name="Huang S."/>
            <person name="Miao D."/>
            <person name="Khan W.U."/>
            <person name="Rao P."/>
            <person name="Ye M."/>
            <person name="Lei B."/>
            <person name="Liao W."/>
            <person name="Wang J."/>
            <person name="Ji L."/>
            <person name="Li Y."/>
            <person name="Guo B."/>
            <person name="Mustafa N.S."/>
            <person name="Li S."/>
            <person name="Yun Q."/>
            <person name="Keller S.R."/>
            <person name="Mao J."/>
            <person name="Zhang R."/>
            <person name="Strauss S.H."/>
        </authorList>
    </citation>
    <scope>NUCLEOTIDE SEQUENCE</scope>
    <source>
        <strain evidence="1">GM15</strain>
        <tissue evidence="1">Leaf</tissue>
    </source>
</reference>
<keyword evidence="2" id="KW-1185">Reference proteome</keyword>
<comment type="caution">
    <text evidence="1">The sequence shown here is derived from an EMBL/GenBank/DDBJ whole genome shotgun (WGS) entry which is preliminary data.</text>
</comment>
<organism evidence="1 2">
    <name type="scientific">Populus tomentosa</name>
    <name type="common">Chinese white poplar</name>
    <dbReference type="NCBI Taxonomy" id="118781"/>
    <lineage>
        <taxon>Eukaryota</taxon>
        <taxon>Viridiplantae</taxon>
        <taxon>Streptophyta</taxon>
        <taxon>Embryophyta</taxon>
        <taxon>Tracheophyta</taxon>
        <taxon>Spermatophyta</taxon>
        <taxon>Magnoliopsida</taxon>
        <taxon>eudicotyledons</taxon>
        <taxon>Gunneridae</taxon>
        <taxon>Pentapetalae</taxon>
        <taxon>rosids</taxon>
        <taxon>fabids</taxon>
        <taxon>Malpighiales</taxon>
        <taxon>Salicaceae</taxon>
        <taxon>Saliceae</taxon>
        <taxon>Populus</taxon>
    </lineage>
</organism>
<dbReference type="PANTHER" id="PTHR47290">
    <property type="entry name" value="RING FINGER PROTEIN"/>
    <property type="match status" value="1"/>
</dbReference>
<name>A0A8X7ZZ89_POPTO</name>
<dbReference type="PANTHER" id="PTHR47290:SF6">
    <property type="entry name" value="UBIQUITIN-LIKE DOMAIN-CONTAINING PROTEIN"/>
    <property type="match status" value="1"/>
</dbReference>
<gene>
    <name evidence="1" type="ORF">POTOM_017549</name>
</gene>
<evidence type="ECO:0000313" key="2">
    <source>
        <dbReference type="Proteomes" id="UP000886885"/>
    </source>
</evidence>
<dbReference type="AlphaFoldDB" id="A0A8X7ZZ89"/>
<dbReference type="InterPro" id="IPR044171">
    <property type="entry name" value="LAX2-like"/>
</dbReference>
<accession>A0A8X7ZZ89</accession>